<dbReference type="AlphaFoldDB" id="A0AAD5TWF7"/>
<proteinExistence type="predicted"/>
<accession>A0AAD5TWF7</accession>
<dbReference type="CDD" id="cd02961">
    <property type="entry name" value="PDI_a_family"/>
    <property type="match status" value="1"/>
</dbReference>
<evidence type="ECO:0000313" key="5">
    <source>
        <dbReference type="EMBL" id="KAJ3213361.1"/>
    </source>
</evidence>
<keyword evidence="3" id="KW-1133">Transmembrane helix</keyword>
<keyword evidence="3" id="KW-0812">Transmembrane</keyword>
<reference evidence="5" key="1">
    <citation type="submission" date="2020-05" db="EMBL/GenBank/DDBJ databases">
        <title>Phylogenomic resolution of chytrid fungi.</title>
        <authorList>
            <person name="Stajich J.E."/>
            <person name="Amses K."/>
            <person name="Simmons R."/>
            <person name="Seto K."/>
            <person name="Myers J."/>
            <person name="Bonds A."/>
            <person name="Quandt C.A."/>
            <person name="Barry K."/>
            <person name="Liu P."/>
            <person name="Grigoriev I."/>
            <person name="Longcore J.E."/>
            <person name="James T.Y."/>
        </authorList>
    </citation>
    <scope>NUCLEOTIDE SEQUENCE</scope>
    <source>
        <strain evidence="5">JEL0476</strain>
    </source>
</reference>
<name>A0AAD5TWF7_9FUNG</name>
<keyword evidence="4" id="KW-0732">Signal</keyword>
<keyword evidence="6" id="KW-1185">Reference proteome</keyword>
<evidence type="ECO:0000313" key="6">
    <source>
        <dbReference type="Proteomes" id="UP001211065"/>
    </source>
</evidence>
<feature type="region of interest" description="Disordered" evidence="2">
    <location>
        <begin position="199"/>
        <end position="227"/>
    </location>
</feature>
<feature type="chain" id="PRO_5041950947" evidence="4">
    <location>
        <begin position="23"/>
        <end position="325"/>
    </location>
</feature>
<comment type="caution">
    <text evidence="5">The sequence shown here is derived from an EMBL/GenBank/DDBJ whole genome shotgun (WGS) entry which is preliminary data.</text>
</comment>
<dbReference type="SUPFAM" id="SSF52833">
    <property type="entry name" value="Thioredoxin-like"/>
    <property type="match status" value="1"/>
</dbReference>
<feature type="compositionally biased region" description="Basic and acidic residues" evidence="2">
    <location>
        <begin position="202"/>
        <end position="213"/>
    </location>
</feature>
<feature type="transmembrane region" description="Helical" evidence="3">
    <location>
        <begin position="283"/>
        <end position="302"/>
    </location>
</feature>
<gene>
    <name evidence="5" type="ORF">HK099_007420</name>
</gene>
<keyword evidence="3" id="KW-0472">Membrane</keyword>
<dbReference type="InterPro" id="IPR036249">
    <property type="entry name" value="Thioredoxin-like_sf"/>
</dbReference>
<evidence type="ECO:0000256" key="4">
    <source>
        <dbReference type="SAM" id="SignalP"/>
    </source>
</evidence>
<evidence type="ECO:0000256" key="3">
    <source>
        <dbReference type="SAM" id="Phobius"/>
    </source>
</evidence>
<evidence type="ECO:0000256" key="1">
    <source>
        <dbReference type="SAM" id="Coils"/>
    </source>
</evidence>
<evidence type="ECO:0000256" key="2">
    <source>
        <dbReference type="SAM" id="MobiDB-lite"/>
    </source>
</evidence>
<organism evidence="5 6">
    <name type="scientific">Clydaea vesicula</name>
    <dbReference type="NCBI Taxonomy" id="447962"/>
    <lineage>
        <taxon>Eukaryota</taxon>
        <taxon>Fungi</taxon>
        <taxon>Fungi incertae sedis</taxon>
        <taxon>Chytridiomycota</taxon>
        <taxon>Chytridiomycota incertae sedis</taxon>
        <taxon>Chytridiomycetes</taxon>
        <taxon>Lobulomycetales</taxon>
        <taxon>Lobulomycetaceae</taxon>
        <taxon>Clydaea</taxon>
    </lineage>
</organism>
<dbReference type="Proteomes" id="UP001211065">
    <property type="component" value="Unassembled WGS sequence"/>
</dbReference>
<feature type="coiled-coil region" evidence="1">
    <location>
        <begin position="237"/>
        <end position="264"/>
    </location>
</feature>
<feature type="signal peptide" evidence="4">
    <location>
        <begin position="1"/>
        <end position="22"/>
    </location>
</feature>
<dbReference type="Gene3D" id="3.40.30.10">
    <property type="entry name" value="Glutaredoxin"/>
    <property type="match status" value="1"/>
</dbReference>
<dbReference type="EMBL" id="JADGJW010000718">
    <property type="protein sequence ID" value="KAJ3213361.1"/>
    <property type="molecule type" value="Genomic_DNA"/>
</dbReference>
<keyword evidence="1" id="KW-0175">Coiled coil</keyword>
<sequence length="325" mass="38023">MKFIQSLTKLALIAIALYPLEARKLTAEEKRLRKERSIEADKHIKFNPKFLEAVELLEEEGYSSKKMDYFDLRKVDCTDNLSVCSKNFNVSAFPTILTYINGQFKEEYPHADEVEPFTAYARLEVEKYASGFIELTPAKIIDPLSEANEHKYRIKMEHANVDIEHHSNWDEDEYVEEEERHHKFKLPSHIEHLGDSISFTRPQHEEDSKKELENAVQEPVENHPHHHSEEVKFPDVVQIIKNKHKEKEEQIAEDEVENDLLSAEQNSVTKEFNPEEIEATSTVLSFSAFLFVATILFLVLGLRMYTKKRRAVKGENYQRVNFRET</sequence>
<protein>
    <submittedName>
        <fullName evidence="5">Uncharacterized protein</fullName>
    </submittedName>
</protein>